<dbReference type="OrthoDB" id="413361at2759"/>
<accession>A0A8X6NGU2</accession>
<organism evidence="2 3">
    <name type="scientific">Nephila pilipes</name>
    <name type="common">Giant wood spider</name>
    <name type="synonym">Nephila maculata</name>
    <dbReference type="NCBI Taxonomy" id="299642"/>
    <lineage>
        <taxon>Eukaryota</taxon>
        <taxon>Metazoa</taxon>
        <taxon>Ecdysozoa</taxon>
        <taxon>Arthropoda</taxon>
        <taxon>Chelicerata</taxon>
        <taxon>Arachnida</taxon>
        <taxon>Araneae</taxon>
        <taxon>Araneomorphae</taxon>
        <taxon>Entelegynae</taxon>
        <taxon>Araneoidea</taxon>
        <taxon>Nephilidae</taxon>
        <taxon>Nephila</taxon>
    </lineage>
</organism>
<proteinExistence type="predicted"/>
<protein>
    <submittedName>
        <fullName evidence="2">Retrovirus-related Pol polyprotein from transposon TNT 1-94</fullName>
    </submittedName>
</protein>
<dbReference type="AlphaFoldDB" id="A0A8X6NGU2"/>
<evidence type="ECO:0000313" key="3">
    <source>
        <dbReference type="Proteomes" id="UP000887013"/>
    </source>
</evidence>
<feature type="region of interest" description="Disordered" evidence="1">
    <location>
        <begin position="103"/>
        <end position="127"/>
    </location>
</feature>
<evidence type="ECO:0000256" key="1">
    <source>
        <dbReference type="SAM" id="MobiDB-lite"/>
    </source>
</evidence>
<keyword evidence="3" id="KW-1185">Reference proteome</keyword>
<gene>
    <name evidence="2" type="primary">POLX_1323</name>
    <name evidence="2" type="ORF">NPIL_531501</name>
</gene>
<dbReference type="Proteomes" id="UP000887013">
    <property type="component" value="Unassembled WGS sequence"/>
</dbReference>
<dbReference type="EMBL" id="BMAW01009550">
    <property type="protein sequence ID" value="GFT14470.1"/>
    <property type="molecule type" value="Genomic_DNA"/>
</dbReference>
<sequence>MAQETWIINSIRQIVNKNLANGIQLDNCQYAYDCVHCIKNKLSEFPYPKEPKHRSKHPLDSVYIGLCEPMNTQSVSEIININKVSDDEQGNTPRIESIVLPRRFSRSNKGKPPDRLGYLANENKNDPENYKEALSRSEKNKLIETIEGEMRKSLYNNHTL</sequence>
<evidence type="ECO:0000313" key="2">
    <source>
        <dbReference type="EMBL" id="GFT14470.1"/>
    </source>
</evidence>
<comment type="caution">
    <text evidence="2">The sequence shown here is derived from an EMBL/GenBank/DDBJ whole genome shotgun (WGS) entry which is preliminary data.</text>
</comment>
<reference evidence="2" key="1">
    <citation type="submission" date="2020-08" db="EMBL/GenBank/DDBJ databases">
        <title>Multicomponent nature underlies the extraordinary mechanical properties of spider dragline silk.</title>
        <authorList>
            <person name="Kono N."/>
            <person name="Nakamura H."/>
            <person name="Mori M."/>
            <person name="Yoshida Y."/>
            <person name="Ohtoshi R."/>
            <person name="Malay A.D."/>
            <person name="Moran D.A.P."/>
            <person name="Tomita M."/>
            <person name="Numata K."/>
            <person name="Arakawa K."/>
        </authorList>
    </citation>
    <scope>NUCLEOTIDE SEQUENCE</scope>
</reference>
<name>A0A8X6NGU2_NEPPI</name>